<dbReference type="Proteomes" id="UP000595823">
    <property type="component" value="Chromosome"/>
</dbReference>
<reference evidence="1 2" key="1">
    <citation type="submission" date="2020-06" db="EMBL/GenBank/DDBJ databases">
        <title>Genomic analysis of Salicibibacter sp. NKC5-3.</title>
        <authorList>
            <person name="Oh Y.J."/>
        </authorList>
    </citation>
    <scope>NUCLEOTIDE SEQUENCE [LARGE SCALE GENOMIC DNA]</scope>
    <source>
        <strain evidence="1 2">NKC5-3</strain>
    </source>
</reference>
<dbReference type="AlphaFoldDB" id="A0A7T7CAF6"/>
<keyword evidence="2" id="KW-1185">Reference proteome</keyword>
<dbReference type="PANTHER" id="PTHR40051">
    <property type="entry name" value="IG HYPOTHETICAL 15966"/>
    <property type="match status" value="1"/>
</dbReference>
<sequence>MNKLTPGSNLRWESSRMILPEHREQWLKHQQETRKAKKPMLDEQRWLEFEFVISEAMASNEPVKFIYWENGEFFDLIGHCHYINTDQQQFHIVCTQSDIHYLKFEKVVSMELTS</sequence>
<gene>
    <name evidence="1" type="ORF">HUG15_04000</name>
</gene>
<dbReference type="RefSeq" id="WP_200127232.1">
    <property type="nucleotide sequence ID" value="NZ_CP054705.1"/>
</dbReference>
<protein>
    <submittedName>
        <fullName evidence="1">YolD-like family protein</fullName>
    </submittedName>
</protein>
<accession>A0A7T7CAF6</accession>
<dbReference type="PANTHER" id="PTHR40051:SF1">
    <property type="entry name" value="YOLD-LIKE FAMILY PROTEIN"/>
    <property type="match status" value="1"/>
</dbReference>
<organism evidence="1 2">
    <name type="scientific">Salicibibacter cibarius</name>
    <dbReference type="NCBI Taxonomy" id="2743000"/>
    <lineage>
        <taxon>Bacteria</taxon>
        <taxon>Bacillati</taxon>
        <taxon>Bacillota</taxon>
        <taxon>Bacilli</taxon>
        <taxon>Bacillales</taxon>
        <taxon>Bacillaceae</taxon>
        <taxon>Salicibibacter</taxon>
    </lineage>
</organism>
<evidence type="ECO:0000313" key="1">
    <source>
        <dbReference type="EMBL" id="QQK74849.1"/>
    </source>
</evidence>
<dbReference type="KEGG" id="scia:HUG15_04000"/>
<dbReference type="EMBL" id="CP054705">
    <property type="protein sequence ID" value="QQK74849.1"/>
    <property type="molecule type" value="Genomic_DNA"/>
</dbReference>
<dbReference type="InterPro" id="IPR014962">
    <property type="entry name" value="YolD"/>
</dbReference>
<proteinExistence type="predicted"/>
<dbReference type="Pfam" id="PF08863">
    <property type="entry name" value="YolD"/>
    <property type="match status" value="1"/>
</dbReference>
<evidence type="ECO:0000313" key="2">
    <source>
        <dbReference type="Proteomes" id="UP000595823"/>
    </source>
</evidence>
<name>A0A7T7CAF6_9BACI</name>